<feature type="region of interest" description="Disordered" evidence="11">
    <location>
        <begin position="284"/>
        <end position="304"/>
    </location>
</feature>
<dbReference type="SMART" id="SM00490">
    <property type="entry name" value="HELICc"/>
    <property type="match status" value="1"/>
</dbReference>
<evidence type="ECO:0000256" key="11">
    <source>
        <dbReference type="SAM" id="MobiDB-lite"/>
    </source>
</evidence>
<reference evidence="15" key="1">
    <citation type="submission" date="2021-02" db="EMBL/GenBank/DDBJ databases">
        <title>First Annotated Genome of the Yellow-green Alga Tribonema minus.</title>
        <authorList>
            <person name="Mahan K.M."/>
        </authorList>
    </citation>
    <scope>NUCLEOTIDE SEQUENCE</scope>
    <source>
        <strain evidence="15">UTEX B ZZ1240</strain>
    </source>
</reference>
<feature type="region of interest" description="Disordered" evidence="11">
    <location>
        <begin position="134"/>
        <end position="172"/>
    </location>
</feature>
<dbReference type="InterPro" id="IPR002464">
    <property type="entry name" value="DNA/RNA_helicase_DEAH_CS"/>
</dbReference>
<keyword evidence="7" id="KW-0694">RNA-binding</keyword>
<feature type="compositionally biased region" description="Gly residues" evidence="11">
    <location>
        <begin position="2383"/>
        <end position="2411"/>
    </location>
</feature>
<dbReference type="Pfam" id="PF21010">
    <property type="entry name" value="HA2_C"/>
    <property type="match status" value="1"/>
</dbReference>
<dbReference type="CDD" id="cd18791">
    <property type="entry name" value="SF2_C_RHA"/>
    <property type="match status" value="1"/>
</dbReference>
<feature type="compositionally biased region" description="Low complexity" evidence="11">
    <location>
        <begin position="2353"/>
        <end position="2371"/>
    </location>
</feature>
<feature type="region of interest" description="Disordered" evidence="11">
    <location>
        <begin position="1697"/>
        <end position="1726"/>
    </location>
</feature>
<dbReference type="Proteomes" id="UP000664859">
    <property type="component" value="Unassembled WGS sequence"/>
</dbReference>
<feature type="region of interest" description="Disordered" evidence="11">
    <location>
        <begin position="653"/>
        <end position="690"/>
    </location>
</feature>
<feature type="compositionally biased region" description="Low complexity" evidence="11">
    <location>
        <begin position="1709"/>
        <end position="1726"/>
    </location>
</feature>
<feature type="domain" description="Helicase ATP-binding" evidence="13">
    <location>
        <begin position="755"/>
        <end position="922"/>
    </location>
</feature>
<feature type="compositionally biased region" description="Low complexity" evidence="11">
    <location>
        <begin position="2044"/>
        <end position="2084"/>
    </location>
</feature>
<comment type="similarity">
    <text evidence="1">Belongs to the DEAD box helicase family. DEAH subfamily.</text>
</comment>
<evidence type="ECO:0000256" key="8">
    <source>
        <dbReference type="ARBA" id="ARBA00023054"/>
    </source>
</evidence>
<feature type="compositionally biased region" description="Basic and acidic residues" evidence="11">
    <location>
        <begin position="2015"/>
        <end position="2024"/>
    </location>
</feature>
<dbReference type="FunFam" id="3.40.50.300:FF:000325">
    <property type="entry name" value="ATP-dependent RNA helicase DHX29"/>
    <property type="match status" value="1"/>
</dbReference>
<keyword evidence="3" id="KW-0547">Nucleotide-binding</keyword>
<feature type="region of interest" description="Disordered" evidence="11">
    <location>
        <begin position="1375"/>
        <end position="1395"/>
    </location>
</feature>
<dbReference type="InterPro" id="IPR014001">
    <property type="entry name" value="Helicase_ATP-bd"/>
</dbReference>
<protein>
    <recommendedName>
        <fullName evidence="2">RNA helicase</fullName>
        <ecNumber evidence="2">3.6.4.13</ecNumber>
    </recommendedName>
</protein>
<dbReference type="GO" id="GO:0016787">
    <property type="term" value="F:hydrolase activity"/>
    <property type="evidence" value="ECO:0007669"/>
    <property type="project" value="UniProtKB-KW"/>
</dbReference>
<dbReference type="Pfam" id="PF00271">
    <property type="entry name" value="Helicase_C"/>
    <property type="match status" value="1"/>
</dbReference>
<feature type="compositionally biased region" description="Gly residues" evidence="11">
    <location>
        <begin position="2200"/>
        <end position="2209"/>
    </location>
</feature>
<dbReference type="Gene3D" id="1.20.120.1080">
    <property type="match status" value="1"/>
</dbReference>
<feature type="domain" description="RWD" evidence="12">
    <location>
        <begin position="347"/>
        <end position="483"/>
    </location>
</feature>
<dbReference type="InterPro" id="IPR016135">
    <property type="entry name" value="UBQ-conjugating_enzyme/RWD"/>
</dbReference>
<evidence type="ECO:0000256" key="3">
    <source>
        <dbReference type="ARBA" id="ARBA00022741"/>
    </source>
</evidence>
<feature type="region of interest" description="Disordered" evidence="11">
    <location>
        <begin position="2043"/>
        <end position="2084"/>
    </location>
</feature>
<dbReference type="InterPro" id="IPR006575">
    <property type="entry name" value="RWD_dom"/>
</dbReference>
<feature type="compositionally biased region" description="Gly residues" evidence="11">
    <location>
        <begin position="21"/>
        <end position="59"/>
    </location>
</feature>
<evidence type="ECO:0000256" key="1">
    <source>
        <dbReference type="ARBA" id="ARBA00008792"/>
    </source>
</evidence>
<dbReference type="Gene3D" id="3.10.110.10">
    <property type="entry name" value="Ubiquitin Conjugating Enzyme"/>
    <property type="match status" value="1"/>
</dbReference>
<comment type="similarity">
    <text evidence="10">Belongs to the DExH box helicase family.</text>
</comment>
<dbReference type="GO" id="GO:0003723">
    <property type="term" value="F:RNA binding"/>
    <property type="evidence" value="ECO:0007669"/>
    <property type="project" value="UniProtKB-KW"/>
</dbReference>
<keyword evidence="4" id="KW-0378">Hydrolase</keyword>
<comment type="caution">
    <text evidence="15">The sequence shown here is derived from an EMBL/GenBank/DDBJ whole genome shotgun (WGS) entry which is preliminary data.</text>
</comment>
<evidence type="ECO:0000256" key="9">
    <source>
        <dbReference type="ARBA" id="ARBA00047984"/>
    </source>
</evidence>
<feature type="compositionally biased region" description="Acidic residues" evidence="11">
    <location>
        <begin position="142"/>
        <end position="165"/>
    </location>
</feature>
<sequence length="2411" mass="250739">MPRQLTSVPTTVLQAKKKGKGGTAGSDGGSGGGGGGRGGGGRGSSSSGGGGGRGGGGGGDARRRNSAPAAAQVAARLAAAGPGGGVSAAASGQSAAVLKGIDLSVLEEIYIPEDEWAGVYQLLQQLDAESSLRSAEATMTEVADENSGDDESGDSDSDEGEEDQQQQESKELNSTFVKYLTQRLSFSDADAMTALAATGGDDLGQALDYLCLHLPESVLKEGFKRGSNANRTSGDASALAASALGSQTPDAAGSLEVVSKADWARDSALLQLVRMGFIQSEAEAALRKGPRESRGSPKPPSATADDTLAAALTHLVQSALEGAAEQQDLQEKDYGEGAASEKEVMAEERTALEAIYAERFKRVHSRRYELTIELELSSKLDAALAAAASSDSRAQAVAPACEVQLTVLFPPLGGGRSPMARMWNYVPYPKQAPLVLVRGEGLPPGLARALMVGIARKANELSGRGEPMVFELVSFLQESAAPIRAQFLHEAEERERGHTTMAAVPEQAEAATAQDEDGAAAPTAVDDAPEEQPTQKPEQGGSKGKRDSQSGDSGRPPSGQTAPEGGGKRGSRQKRVADEPKQVSPPPALLPASMAQLHLASTTAETGGAAGAQSAASLTVQLDAKPAPHLADIAQLLADTTQQQPWLVANETAALSSKPSANQQAPSQPPDQSKSGTEGVDVSRPPVPAVGSAVEMPLTRSSAMHGSLISSLRKCMVPRHHVLDAMLYRRVPLPARVMQAKREQLPAYQMADGIVKAISQNQVVVISGETGCGKTTQVPQLVLDHLIATGVGACANMVVTQPRRISAIGVAERIAQERCERVGGMAGYQIRLESKRSNRTRLLLCTTGILLRRLQIDPWLSTVSHVFVDEVHERDLDTDFLLILLRELLYKRPSLKMVLMSATLNAQVFSDYFDNAPVLEIPGRTHPVTPFYLEDVLERTGYTVDPRGLFAYKPPRGGPKGGGGEAPRPTVGEWKGLLPGYSRGTVENLAVIDESVICYEVIALLLEYICKNFDQGAVLVFMPGLAEITKMLEQLAQNPMFNDSARCRVFPLHSSMGTDEQRRIFEVPPLGVRKIVVATNIAETSITIEDCVFVIDCCRVKENRFDAMNSIPTLEECWVSRASAKQRRGRAGRVRPGVCFHMCSSVTYKRVLAEFQLPEMLRLHGKERASTRLAPQSQICIDITHAACRQVSLDDMILQILLLDRGDPRIFLSHAVNPPSTAAVDSSIKYLCELAAIRCDETGVPALTALGYHLAALPVEPRVGKMMLYGAIFGCLEPVLTIAAGMSGRNPFVAPFDKREEADEARRNFGLANSDHMTLLKAYDAWQMARRCGSRQERDFIRDHFLSRFTLIQMEEMRRQFRDLLRDIGFVSGPALPQPKRNHRRGTGSRGSSGVLAGTLSAALDTDMSPEPPVLLASMNNVNGTNVQLIKATICAGLYPNVIVAPPPPPAAKGKKAPAPKKAGELMFSSRKGTSYLHPMSINFNEVDLDSRYAVYHEASTCNNFVNCSRTVAKQNVCLTVALIMCPFTTIGAADAAITRRVSMPDKQMVRTSKIYIRDCTTVSPFALALFGGTLVLHHEHQVLSVDGWLHFRAPRRVGALIKALRQQVEGVLLHKIAHPQDDVTALGRDVIGAVSRLLRRAGEDARLRGGHLEYTQDILAVEVSGMRVGASGGGMQDPLQQQQQAQAAAIQQVAMLQQRHQRNSVNTANTSRRSSSGQSASNHQGISEEELFGALSAMPQTDVPVAIPTVQSRSSSQRSSVDGGSGSTSRRTSIAAATSGTSAADGGGAASRRGSAAGSAAAGDDSGRRSSTVGGSGSNSRRGSSGGASGDATIGSASEPHTAASAADVRGAALRRNSAAASTSTDMDSGRRASAAGVNDPRRTSGSGSAKATGSSIEEPRALATAAADESDATSALNSAAGRASASDDSGRRSSAPVDTLGGLHQTSLARRSSSGSANRDSSHGLLSSTTGSAAGSSGGSVSHSSLDHAQDGGADAKRGSIGLASSNHARSKHSSDVHIDDSGRTAEVATTFSTGTAVNVDGAKSSARPASAGGGATFSSTGLSSSQRKSNGAGRGSSSLRGSIESVRGLPVEQQPLPSALVQPVAPAQSVAQHQRLSAQPELDISHPEFAAGMSLPSRRSTGGRCSGGGAGKPRASAAADDAKPGARAPPLPARPATPPRPPAGQTAFPFEDVSGTKSGGSIGGDTAGTSGSKGRPSVASSNHGGSSADHHDQPASRSGRGGSHSAAAGGGATANHPPPTPPRSHLPSRPPTPPRPSSPPQPSPPPTPPRRPSSPPQHSAPPTPPRQSPPPTPPRPLPSPPAPPADASAAPPKQRPLPAVPAAQGGGGNAANSGSGSAGQDPRRSSGGSASGKKKRRSGGGRGGGGGGAGRGVAGRGGGAGGSARAGV</sequence>
<feature type="compositionally biased region" description="Pro residues" evidence="11">
    <location>
        <begin position="2259"/>
        <end position="2327"/>
    </location>
</feature>
<evidence type="ECO:0000259" key="12">
    <source>
        <dbReference type="PROSITE" id="PS50908"/>
    </source>
</evidence>
<dbReference type="GO" id="GO:0003724">
    <property type="term" value="F:RNA helicase activity"/>
    <property type="evidence" value="ECO:0007669"/>
    <property type="project" value="UniProtKB-EC"/>
</dbReference>
<evidence type="ECO:0000256" key="2">
    <source>
        <dbReference type="ARBA" id="ARBA00012552"/>
    </source>
</evidence>
<dbReference type="GO" id="GO:0005524">
    <property type="term" value="F:ATP binding"/>
    <property type="evidence" value="ECO:0007669"/>
    <property type="project" value="UniProtKB-KW"/>
</dbReference>
<dbReference type="PROSITE" id="PS00690">
    <property type="entry name" value="DEAH_ATP_HELICASE"/>
    <property type="match status" value="1"/>
</dbReference>
<proteinExistence type="inferred from homology"/>
<evidence type="ECO:0000259" key="14">
    <source>
        <dbReference type="PROSITE" id="PS51194"/>
    </source>
</evidence>
<evidence type="ECO:0000313" key="16">
    <source>
        <dbReference type="Proteomes" id="UP000664859"/>
    </source>
</evidence>
<evidence type="ECO:0000313" key="15">
    <source>
        <dbReference type="EMBL" id="KAG5188233.1"/>
    </source>
</evidence>
<dbReference type="FunFam" id="1.20.120.1080:FF:000002">
    <property type="entry name" value="Putative ATP-dependent RNA helicase DHX36"/>
    <property type="match status" value="1"/>
</dbReference>
<dbReference type="InterPro" id="IPR059023">
    <property type="entry name" value="RNA_hel_CTD"/>
</dbReference>
<feature type="compositionally biased region" description="Polar residues" evidence="11">
    <location>
        <begin position="2210"/>
        <end position="2228"/>
    </location>
</feature>
<dbReference type="OrthoDB" id="5600252at2759"/>
<keyword evidence="6" id="KW-0067">ATP-binding</keyword>
<dbReference type="Pfam" id="PF05773">
    <property type="entry name" value="RWD"/>
    <property type="match status" value="1"/>
</dbReference>
<gene>
    <name evidence="15" type="ORF">JKP88DRAFT_267647</name>
</gene>
<evidence type="ECO:0000256" key="6">
    <source>
        <dbReference type="ARBA" id="ARBA00022840"/>
    </source>
</evidence>
<dbReference type="PANTHER" id="PTHR18934">
    <property type="entry name" value="ATP-DEPENDENT RNA HELICASE"/>
    <property type="match status" value="1"/>
</dbReference>
<dbReference type="InterPro" id="IPR007502">
    <property type="entry name" value="Helicase-assoc_dom"/>
</dbReference>
<organism evidence="15 16">
    <name type="scientific">Tribonema minus</name>
    <dbReference type="NCBI Taxonomy" id="303371"/>
    <lineage>
        <taxon>Eukaryota</taxon>
        <taxon>Sar</taxon>
        <taxon>Stramenopiles</taxon>
        <taxon>Ochrophyta</taxon>
        <taxon>PX clade</taxon>
        <taxon>Xanthophyceae</taxon>
        <taxon>Tribonematales</taxon>
        <taxon>Tribonemataceae</taxon>
        <taxon>Tribonema</taxon>
    </lineage>
</organism>
<feature type="compositionally biased region" description="Low complexity" evidence="11">
    <location>
        <begin position="1885"/>
        <end position="1937"/>
    </location>
</feature>
<dbReference type="Pfam" id="PF00270">
    <property type="entry name" value="DEAD"/>
    <property type="match status" value="1"/>
</dbReference>
<dbReference type="GO" id="GO:0005634">
    <property type="term" value="C:nucleus"/>
    <property type="evidence" value="ECO:0007669"/>
    <property type="project" value="TreeGrafter"/>
</dbReference>
<feature type="compositionally biased region" description="Low complexity" evidence="11">
    <location>
        <begin position="656"/>
        <end position="675"/>
    </location>
</feature>
<dbReference type="PROSITE" id="PS51194">
    <property type="entry name" value="HELICASE_CTER"/>
    <property type="match status" value="1"/>
</dbReference>
<feature type="compositionally biased region" description="Low complexity" evidence="11">
    <location>
        <begin position="1751"/>
        <end position="1824"/>
    </location>
</feature>
<evidence type="ECO:0000256" key="4">
    <source>
        <dbReference type="ARBA" id="ARBA00022801"/>
    </source>
</evidence>
<evidence type="ECO:0000256" key="5">
    <source>
        <dbReference type="ARBA" id="ARBA00022806"/>
    </source>
</evidence>
<dbReference type="SUPFAM" id="SSF54495">
    <property type="entry name" value="UBC-like"/>
    <property type="match status" value="1"/>
</dbReference>
<feature type="region of interest" description="Disordered" evidence="11">
    <location>
        <begin position="1"/>
        <end position="92"/>
    </location>
</feature>
<dbReference type="InterPro" id="IPR027417">
    <property type="entry name" value="P-loop_NTPase"/>
</dbReference>
<dbReference type="FunFam" id="3.40.50.300:FF:000526">
    <property type="entry name" value="DExH-box ATP-dependent RNA helicase DExH3"/>
    <property type="match status" value="1"/>
</dbReference>
<accession>A0A835Z857</accession>
<dbReference type="PRINTS" id="PR01217">
    <property type="entry name" value="PRICHEXTENSN"/>
</dbReference>
<dbReference type="SUPFAM" id="SSF52540">
    <property type="entry name" value="P-loop containing nucleoside triphosphate hydrolases"/>
    <property type="match status" value="1"/>
</dbReference>
<keyword evidence="5" id="KW-0347">Helicase</keyword>
<feature type="compositionally biased region" description="Low complexity" evidence="11">
    <location>
        <begin position="2238"/>
        <end position="2250"/>
    </location>
</feature>
<dbReference type="SMART" id="SM00847">
    <property type="entry name" value="HA2"/>
    <property type="match status" value="1"/>
</dbReference>
<feature type="compositionally biased region" description="Low complexity" evidence="11">
    <location>
        <begin position="67"/>
        <end position="80"/>
    </location>
</feature>
<dbReference type="Pfam" id="PF26026">
    <property type="entry name" value="RNA_hel_CTD"/>
    <property type="match status" value="1"/>
</dbReference>
<dbReference type="EMBL" id="JAFCMP010000074">
    <property type="protein sequence ID" value="KAG5188233.1"/>
    <property type="molecule type" value="Genomic_DNA"/>
</dbReference>
<feature type="domain" description="Helicase C-terminal" evidence="14">
    <location>
        <begin position="1005"/>
        <end position="1179"/>
    </location>
</feature>
<dbReference type="SMART" id="SM00487">
    <property type="entry name" value="DEXDc"/>
    <property type="match status" value="1"/>
</dbReference>
<dbReference type="PROSITE" id="PS51192">
    <property type="entry name" value="HELICASE_ATP_BIND_1"/>
    <property type="match status" value="1"/>
</dbReference>
<dbReference type="PROSITE" id="PS50908">
    <property type="entry name" value="RWD"/>
    <property type="match status" value="1"/>
</dbReference>
<evidence type="ECO:0000256" key="10">
    <source>
        <dbReference type="ARBA" id="ARBA00060772"/>
    </source>
</evidence>
<evidence type="ECO:0000256" key="7">
    <source>
        <dbReference type="ARBA" id="ARBA00022884"/>
    </source>
</evidence>
<keyword evidence="16" id="KW-1185">Reference proteome</keyword>
<feature type="region of interest" description="Disordered" evidence="11">
    <location>
        <begin position="507"/>
        <end position="589"/>
    </location>
</feature>
<dbReference type="PANTHER" id="PTHR18934:SF237">
    <property type="entry name" value="ATP-DEPENDENT DNA_RNA HELICASE DHX36"/>
    <property type="match status" value="1"/>
</dbReference>
<dbReference type="Gene3D" id="3.40.50.300">
    <property type="entry name" value="P-loop containing nucleotide triphosphate hydrolases"/>
    <property type="match status" value="2"/>
</dbReference>
<keyword evidence="8" id="KW-0175">Coiled coil</keyword>
<dbReference type="CDD" id="cd17917">
    <property type="entry name" value="DEXHc_RHA-like"/>
    <property type="match status" value="1"/>
</dbReference>
<comment type="catalytic activity">
    <reaction evidence="9">
        <text>ATP + H2O = ADP + phosphate + H(+)</text>
        <dbReference type="Rhea" id="RHEA:13065"/>
        <dbReference type="ChEBI" id="CHEBI:15377"/>
        <dbReference type="ChEBI" id="CHEBI:15378"/>
        <dbReference type="ChEBI" id="CHEBI:30616"/>
        <dbReference type="ChEBI" id="CHEBI:43474"/>
        <dbReference type="ChEBI" id="CHEBI:456216"/>
        <dbReference type="EC" id="3.6.4.13"/>
    </reaction>
</comment>
<feature type="region of interest" description="Disordered" evidence="11">
    <location>
        <begin position="2114"/>
        <end position="2411"/>
    </location>
</feature>
<name>A0A835Z857_9STRA</name>
<feature type="compositionally biased region" description="Pro residues" evidence="11">
    <location>
        <begin position="2170"/>
        <end position="2185"/>
    </location>
</feature>
<feature type="compositionally biased region" description="Basic and acidic residues" evidence="11">
    <location>
        <begin position="1987"/>
        <end position="2000"/>
    </location>
</feature>
<feature type="compositionally biased region" description="Low complexity" evidence="11">
    <location>
        <begin position="1949"/>
        <end position="1986"/>
    </location>
</feature>
<dbReference type="EC" id="3.6.4.13" evidence="2"/>
<feature type="compositionally biased region" description="Basic and acidic residues" evidence="11">
    <location>
        <begin position="284"/>
        <end position="295"/>
    </location>
</feature>
<feature type="region of interest" description="Disordered" evidence="11">
    <location>
        <begin position="1749"/>
        <end position="2024"/>
    </location>
</feature>
<dbReference type="InterPro" id="IPR001650">
    <property type="entry name" value="Helicase_C-like"/>
</dbReference>
<evidence type="ECO:0000259" key="13">
    <source>
        <dbReference type="PROSITE" id="PS51192"/>
    </source>
</evidence>
<dbReference type="InterPro" id="IPR011545">
    <property type="entry name" value="DEAD/DEAH_box_helicase_dom"/>
</dbReference>
<feature type="compositionally biased region" description="Polar residues" evidence="11">
    <location>
        <begin position="1"/>
        <end position="13"/>
    </location>
</feature>